<dbReference type="RefSeq" id="WP_344543215.1">
    <property type="nucleotide sequence ID" value="NZ_BAAATD010000005.1"/>
</dbReference>
<evidence type="ECO:0000313" key="2">
    <source>
        <dbReference type="Proteomes" id="UP001501509"/>
    </source>
</evidence>
<protein>
    <submittedName>
        <fullName evidence="1">Uncharacterized protein</fullName>
    </submittedName>
</protein>
<keyword evidence="2" id="KW-1185">Reference proteome</keyword>
<gene>
    <name evidence="1" type="ORF">GCM10010411_41610</name>
</gene>
<reference evidence="1 2" key="1">
    <citation type="journal article" date="2019" name="Int. J. Syst. Evol. Microbiol.">
        <title>The Global Catalogue of Microorganisms (GCM) 10K type strain sequencing project: providing services to taxonomists for standard genome sequencing and annotation.</title>
        <authorList>
            <consortium name="The Broad Institute Genomics Platform"/>
            <consortium name="The Broad Institute Genome Sequencing Center for Infectious Disease"/>
            <person name="Wu L."/>
            <person name="Ma J."/>
        </authorList>
    </citation>
    <scope>NUCLEOTIDE SEQUENCE [LARGE SCALE GENOMIC DNA]</scope>
    <source>
        <strain evidence="1 2">JCM 6833</strain>
    </source>
</reference>
<dbReference type="Proteomes" id="UP001501509">
    <property type="component" value="Unassembled WGS sequence"/>
</dbReference>
<name>A0ABN3PXG1_9ACTN</name>
<dbReference type="EMBL" id="BAAATD010000005">
    <property type="protein sequence ID" value="GAA2603249.1"/>
    <property type="molecule type" value="Genomic_DNA"/>
</dbReference>
<evidence type="ECO:0000313" key="1">
    <source>
        <dbReference type="EMBL" id="GAA2603249.1"/>
    </source>
</evidence>
<sequence length="55" mass="6062">MGVSAPPPAFRRDKPLRSGYVLEYVGDLPVAVVEARRWRKGAAGRLEHTAGRMGR</sequence>
<accession>A0ABN3PXG1</accession>
<comment type="caution">
    <text evidence="1">The sequence shown here is derived from an EMBL/GenBank/DDBJ whole genome shotgun (WGS) entry which is preliminary data.</text>
</comment>
<organism evidence="1 2">
    <name type="scientific">Actinomadura fulvescens</name>
    <dbReference type="NCBI Taxonomy" id="46160"/>
    <lineage>
        <taxon>Bacteria</taxon>
        <taxon>Bacillati</taxon>
        <taxon>Actinomycetota</taxon>
        <taxon>Actinomycetes</taxon>
        <taxon>Streptosporangiales</taxon>
        <taxon>Thermomonosporaceae</taxon>
        <taxon>Actinomadura</taxon>
    </lineage>
</organism>
<proteinExistence type="predicted"/>